<proteinExistence type="predicted"/>
<name>A0A5B2VWZ6_9BACT</name>
<dbReference type="AlphaFoldDB" id="A0A5B2VWZ6"/>
<gene>
    <name evidence="1" type="ORF">F0L74_11385</name>
</gene>
<reference evidence="1 2" key="1">
    <citation type="submission" date="2019-09" db="EMBL/GenBank/DDBJ databases">
        <title>Chitinophaga ginsengihumi sp. nov., isolated from soil of ginseng rhizosphere.</title>
        <authorList>
            <person name="Lee J."/>
        </authorList>
    </citation>
    <scope>NUCLEOTIDE SEQUENCE [LARGE SCALE GENOMIC DNA]</scope>
    <source>
        <strain evidence="1 2">BN140078</strain>
    </source>
</reference>
<dbReference type="Proteomes" id="UP000324611">
    <property type="component" value="Unassembled WGS sequence"/>
</dbReference>
<reference evidence="1 2" key="2">
    <citation type="submission" date="2019-09" db="EMBL/GenBank/DDBJ databases">
        <authorList>
            <person name="Jin C."/>
        </authorList>
    </citation>
    <scope>NUCLEOTIDE SEQUENCE [LARGE SCALE GENOMIC DNA]</scope>
    <source>
        <strain evidence="1 2">BN140078</strain>
    </source>
</reference>
<dbReference type="EMBL" id="VUOC01000002">
    <property type="protein sequence ID" value="KAA2243110.1"/>
    <property type="molecule type" value="Genomic_DNA"/>
</dbReference>
<keyword evidence="2" id="KW-1185">Reference proteome</keyword>
<evidence type="ECO:0000313" key="2">
    <source>
        <dbReference type="Proteomes" id="UP000324611"/>
    </source>
</evidence>
<dbReference type="RefSeq" id="WP_149837985.1">
    <property type="nucleotide sequence ID" value="NZ_VUOC01000002.1"/>
</dbReference>
<comment type="caution">
    <text evidence="1">The sequence shown here is derived from an EMBL/GenBank/DDBJ whole genome shotgun (WGS) entry which is preliminary data.</text>
</comment>
<evidence type="ECO:0000313" key="1">
    <source>
        <dbReference type="EMBL" id="KAA2243110.1"/>
    </source>
</evidence>
<sequence length="579" mass="62366">MSTTFQAPQPAAATGFQFLTPAAQQDFPHDANKQDALNKQWNTNLNGFANQAIVGNPWNATNSQAFENYVNPIDTPLPSGTQTAAIQWNAFPGRIAYYFPTLSQQDVYSLADTGYQTNGQSFPAITTDPCSGLSVPPQPYGPYGPRGWQDEYCEWAVTRNTQGKITRIDFTCENPEYWNSLWMIDPQKVLELYRSTLNKPQIKIEDLYLYDSNNQVVIDPSTGRAAYNALNKWNSGPLSTAEQGGAMHLTSTPNTLQTETCLAAAATAQRTTGNTNFNKLICCAQYGQPHRNSDPNIGGSVNQLTGSGFAATLTNPPGLYIQTPDFSSYTTPDGANAQDFWTIVRGNETLTVNGQVLPGNFILHAVFEVPADKGYTVSDIKINNQNIKWGGQVSETIDMHIIADAFASKAPAAQPCVQNISAPSAQAQPLQMFHQDIFNAMSRQTVNNPVKVPMTLLSNSTLIAPLVEVGQSSVPMVITAATVVANPSDPSTWPQIVVAVGNSCLNITITSVETVNYAVPGNTYPSEVTALYVNVDTSGITQTGLQSVAIFNLGPGGCEIPMPAVINLVPAGSIHQPKS</sequence>
<protein>
    <submittedName>
        <fullName evidence="1">Uncharacterized protein</fullName>
    </submittedName>
</protein>
<accession>A0A5B2VWZ6</accession>
<organism evidence="1 2">
    <name type="scientific">Chitinophaga agrisoli</name>
    <dbReference type="NCBI Taxonomy" id="2607653"/>
    <lineage>
        <taxon>Bacteria</taxon>
        <taxon>Pseudomonadati</taxon>
        <taxon>Bacteroidota</taxon>
        <taxon>Chitinophagia</taxon>
        <taxon>Chitinophagales</taxon>
        <taxon>Chitinophagaceae</taxon>
        <taxon>Chitinophaga</taxon>
    </lineage>
</organism>